<reference evidence="1 2" key="1">
    <citation type="submission" date="2018-03" db="EMBL/GenBank/DDBJ databases">
        <title>The uncultured portion of the human microbiome is neutrally assembled.</title>
        <authorList>
            <person name="Jeraldo P."/>
            <person name="Boardman L."/>
            <person name="White B.A."/>
            <person name="Nelson H."/>
            <person name="Goldenfeld N."/>
            <person name="Chia N."/>
        </authorList>
    </citation>
    <scope>NUCLEOTIDE SEQUENCE [LARGE SCALE GENOMIC DNA]</scope>
    <source>
        <strain evidence="1">CIM:MAG 903</strain>
    </source>
</reference>
<evidence type="ECO:0000313" key="2">
    <source>
        <dbReference type="Proteomes" id="UP000246114"/>
    </source>
</evidence>
<evidence type="ECO:0000313" key="1">
    <source>
        <dbReference type="EMBL" id="PWL55189.1"/>
    </source>
</evidence>
<sequence>MINLDKYLNKSVEIKLKGKVIEILQPSAKMTKEIGKLEKEITEENYLEIKSKIAYKLLNNNASNRKFSMEEIDEIPYKLQDLVIHEITNMIYEAENDPN</sequence>
<protein>
    <submittedName>
        <fullName evidence="1">Uncharacterized protein</fullName>
    </submittedName>
</protein>
<name>A0A316MD84_9CLOT</name>
<proteinExistence type="predicted"/>
<gene>
    <name evidence="1" type="ORF">DBY38_02350</name>
</gene>
<organism evidence="1 2">
    <name type="scientific">Clostridium cadaveris</name>
    <dbReference type="NCBI Taxonomy" id="1529"/>
    <lineage>
        <taxon>Bacteria</taxon>
        <taxon>Bacillati</taxon>
        <taxon>Bacillota</taxon>
        <taxon>Clostridia</taxon>
        <taxon>Eubacteriales</taxon>
        <taxon>Clostridiaceae</taxon>
        <taxon>Clostridium</taxon>
    </lineage>
</organism>
<dbReference type="EMBL" id="QAMZ01000011">
    <property type="protein sequence ID" value="PWL55189.1"/>
    <property type="molecule type" value="Genomic_DNA"/>
</dbReference>
<dbReference type="RefSeq" id="WP_178312360.1">
    <property type="nucleotide sequence ID" value="NZ_JACATM010000046.1"/>
</dbReference>
<dbReference type="Proteomes" id="UP000246114">
    <property type="component" value="Unassembled WGS sequence"/>
</dbReference>
<accession>A0A316MD84</accession>
<comment type="caution">
    <text evidence="1">The sequence shown here is derived from an EMBL/GenBank/DDBJ whole genome shotgun (WGS) entry which is preliminary data.</text>
</comment>
<dbReference type="AlphaFoldDB" id="A0A316MD84"/>